<feature type="transmembrane region" description="Helical" evidence="1">
    <location>
        <begin position="49"/>
        <end position="67"/>
    </location>
</feature>
<evidence type="ECO:0000256" key="1">
    <source>
        <dbReference type="SAM" id="Phobius"/>
    </source>
</evidence>
<keyword evidence="1" id="KW-0812">Transmembrane</keyword>
<keyword evidence="3" id="KW-1185">Reference proteome</keyword>
<reference evidence="2 3" key="1">
    <citation type="submission" date="2022-12" db="EMBL/GenBank/DDBJ databases">
        <title>Two new species, Stenotrophomonas aracearum and Stenotrophomonas oahuensis, isolated from Anthurium (Araceae family) in Hawaii.</title>
        <authorList>
            <person name="Chunag S.C."/>
            <person name="Dobhal S."/>
            <person name="Alvarez A."/>
            <person name="Arif M."/>
        </authorList>
    </citation>
    <scope>NUCLEOTIDE SEQUENCE [LARGE SCALE GENOMIC DNA]</scope>
    <source>
        <strain evidence="2 3">A5586</strain>
    </source>
</reference>
<gene>
    <name evidence="2" type="ORF">PDM29_12310</name>
</gene>
<feature type="transmembrane region" description="Helical" evidence="1">
    <location>
        <begin position="148"/>
        <end position="176"/>
    </location>
</feature>
<dbReference type="Pfam" id="PF13687">
    <property type="entry name" value="DUF4153"/>
    <property type="match status" value="1"/>
</dbReference>
<dbReference type="Proteomes" id="UP001302072">
    <property type="component" value="Chromosome"/>
</dbReference>
<feature type="transmembrane region" description="Helical" evidence="1">
    <location>
        <begin position="218"/>
        <end position="244"/>
    </location>
</feature>
<feature type="transmembrane region" description="Helical" evidence="1">
    <location>
        <begin position="324"/>
        <end position="345"/>
    </location>
</feature>
<proteinExistence type="predicted"/>
<name>A0ABY9YKF0_9GAMM</name>
<dbReference type="InterPro" id="IPR025291">
    <property type="entry name" value="DUF4153"/>
</dbReference>
<protein>
    <submittedName>
        <fullName evidence="2">DUF4153 domain-containing protein</fullName>
    </submittedName>
</protein>
<feature type="transmembrane region" description="Helical" evidence="1">
    <location>
        <begin position="106"/>
        <end position="127"/>
    </location>
</feature>
<feature type="transmembrane region" description="Helical" evidence="1">
    <location>
        <begin position="188"/>
        <end position="206"/>
    </location>
</feature>
<organism evidence="2 3">
    <name type="scientific">Stenotrophomonas oahuensis</name>
    <dbReference type="NCBI Taxonomy" id="3003271"/>
    <lineage>
        <taxon>Bacteria</taxon>
        <taxon>Pseudomonadati</taxon>
        <taxon>Pseudomonadota</taxon>
        <taxon>Gammaproteobacteria</taxon>
        <taxon>Lysobacterales</taxon>
        <taxon>Lysobacteraceae</taxon>
        <taxon>Stenotrophomonas</taxon>
    </lineage>
</organism>
<feature type="transmembrane region" description="Helical" evidence="1">
    <location>
        <begin position="256"/>
        <end position="275"/>
    </location>
</feature>
<evidence type="ECO:0000313" key="2">
    <source>
        <dbReference type="EMBL" id="WNH51150.1"/>
    </source>
</evidence>
<feature type="transmembrane region" description="Helical" evidence="1">
    <location>
        <begin position="74"/>
        <end position="94"/>
    </location>
</feature>
<evidence type="ECO:0000313" key="3">
    <source>
        <dbReference type="Proteomes" id="UP001302072"/>
    </source>
</evidence>
<keyword evidence="1" id="KW-0472">Membrane</keyword>
<keyword evidence="1" id="KW-1133">Transmembrane helix</keyword>
<dbReference type="RefSeq" id="WP_311190409.1">
    <property type="nucleotide sequence ID" value="NZ_CP115541.1"/>
</dbReference>
<dbReference type="EMBL" id="CP115541">
    <property type="protein sequence ID" value="WNH51150.1"/>
    <property type="molecule type" value="Genomic_DNA"/>
</dbReference>
<accession>A0ABY9YKF0</accession>
<feature type="transmembrane region" description="Helical" evidence="1">
    <location>
        <begin position="287"/>
        <end position="312"/>
    </location>
</feature>
<sequence length="603" mass="66359">MNDATPPALPLASRAAIVLIALLQGLALYAVFALDESAPFNDIAHRCRWMAWVLTVPTAMALTLVNLRDRRMWLHVAVGSIVVLLLASWIGWNVGGDATGMEPSGLLGPFSICMAAATFIILPYWQYRLQHGHWRAPYPALFELAWQNALTLALAALFTGLTWMLLGMGAGLFLVVNIDLFQRILTDPAGIAVVTGTLMGFGVLIGRTQHRAIQVIRLVLFALCRGLLPLLSLMAVVFLLILPFTGLASLWTTPSAASLLIWVSLLLVVFTNAVYQHHVGQSTYPRWLRHLVDASLLVLPIYAGLALYAMYLRIAQYGWTLERFWGVVVVVLVSGYAVGYALAVLRRRGRWLEGIETANRWMCWTVLATALLASSPVLDGTRISVASQVARLQSDPAMLDSKELIPLRFKMGRRGVEALRELRQDPQVSRDARAVDAINKVLARETRWSDDQPGKPADNTLRDVATLQRQLSVAKGLPTPSPDWWTAVVEGKLRSADCLRVGQECVVLVRDLDGDGNDDLLLCELTGYVGAHCVLHVRENGQWRNEAAVNFLGQYGRGHSADEGNAALRAGQLEIHDQRWPRLALPHGKPVSVDVIVPEETAP</sequence>